<sequence>MSSSKLDIGSVSGTQGAHNLVGNFGNVSIGAKEHLQDIRTKEFNACQQSLYLTDSYIDREALTRTKGRRVPGTCEWITQHPTYQYWLHGTGSSSLLWISGGPGKGKTMMSIFLTEELAKSPTANVIYYFCSAQDEKRNTTTGVLRSFVHQILRCMPEFLNHTQPFFESRERIQETLSSMETLWIIFQRMVTDVDLHPIYCVLDGLDECDEAGLRFLVVKIAGIFSPDIPSAAQTGFKLVIVSRHIHRLGGIHRCKKINLDIDNDDAVKNDVKQFIHARVLELSSLDGFNQEPHEHIQTTFIERAKGTFLWVGFAMTELVRQTTCSQVLTALDKLPVGLHAVYNQIILRIPKAHRATSFKILRWVTMAETPLSLEQLGSATGLMTSSAGLRKERNIRDGIAVSLLK</sequence>
<dbReference type="EMBL" id="JAADJZ010000005">
    <property type="protein sequence ID" value="KAF2874657.1"/>
    <property type="molecule type" value="Genomic_DNA"/>
</dbReference>
<reference evidence="3 4" key="1">
    <citation type="submission" date="2020-01" db="EMBL/GenBank/DDBJ databases">
        <authorList>
            <consortium name="DOE Joint Genome Institute"/>
            <person name="Haridas S."/>
            <person name="Albert R."/>
            <person name="Binder M."/>
            <person name="Bloem J."/>
            <person name="Labutti K."/>
            <person name="Salamov A."/>
            <person name="Andreopoulos B."/>
            <person name="Baker S.E."/>
            <person name="Barry K."/>
            <person name="Bills G."/>
            <person name="Bluhm B.H."/>
            <person name="Cannon C."/>
            <person name="Castanera R."/>
            <person name="Culley D.E."/>
            <person name="Daum C."/>
            <person name="Ezra D."/>
            <person name="Gonzalez J.B."/>
            <person name="Henrissat B."/>
            <person name="Kuo A."/>
            <person name="Liang C."/>
            <person name="Lipzen A."/>
            <person name="Lutzoni F."/>
            <person name="Magnuson J."/>
            <person name="Mondo S."/>
            <person name="Nolan M."/>
            <person name="Ohm R."/>
            <person name="Pangilinan J."/>
            <person name="Park H.-J.H."/>
            <person name="Ramirez L."/>
            <person name="Alfaro M."/>
            <person name="Sun H."/>
            <person name="Tritt A."/>
            <person name="Yoshinaga Y."/>
            <person name="Zwiers L.-H.L."/>
            <person name="Turgeon B.G."/>
            <person name="Goodwin S.B."/>
            <person name="Spatafora J.W."/>
            <person name="Crous P.W."/>
            <person name="Grigoriev I.V."/>
        </authorList>
    </citation>
    <scope>NUCLEOTIDE SEQUENCE [LARGE SCALE GENOMIC DNA]</scope>
    <source>
        <strain evidence="3 4">CBS 611.86</strain>
    </source>
</reference>
<name>A0A7C8IAF5_9PLEO</name>
<organism evidence="3 4">
    <name type="scientific">Massariosphaeria phaeospora</name>
    <dbReference type="NCBI Taxonomy" id="100035"/>
    <lineage>
        <taxon>Eukaryota</taxon>
        <taxon>Fungi</taxon>
        <taxon>Dikarya</taxon>
        <taxon>Ascomycota</taxon>
        <taxon>Pezizomycotina</taxon>
        <taxon>Dothideomycetes</taxon>
        <taxon>Pleosporomycetidae</taxon>
        <taxon>Pleosporales</taxon>
        <taxon>Pleosporales incertae sedis</taxon>
        <taxon>Massariosphaeria</taxon>
    </lineage>
</organism>
<gene>
    <name evidence="3" type="ORF">BDV95DRAFT_296211</name>
</gene>
<dbReference type="SUPFAM" id="SSF52540">
    <property type="entry name" value="P-loop containing nucleoside triphosphate hydrolases"/>
    <property type="match status" value="1"/>
</dbReference>
<dbReference type="Proteomes" id="UP000481861">
    <property type="component" value="Unassembled WGS sequence"/>
</dbReference>
<dbReference type="InterPro" id="IPR056884">
    <property type="entry name" value="NPHP3-like_N"/>
</dbReference>
<dbReference type="PANTHER" id="PTHR10039">
    <property type="entry name" value="AMELOGENIN"/>
    <property type="match status" value="1"/>
</dbReference>
<keyword evidence="1" id="KW-0677">Repeat</keyword>
<dbReference type="Gene3D" id="3.40.50.300">
    <property type="entry name" value="P-loop containing nucleotide triphosphate hydrolases"/>
    <property type="match status" value="1"/>
</dbReference>
<dbReference type="Pfam" id="PF24883">
    <property type="entry name" value="NPHP3_N"/>
    <property type="match status" value="1"/>
</dbReference>
<protein>
    <recommendedName>
        <fullName evidence="2">Nephrocystin 3-like N-terminal domain-containing protein</fullName>
    </recommendedName>
</protein>
<dbReference type="InterPro" id="IPR027417">
    <property type="entry name" value="P-loop_NTPase"/>
</dbReference>
<feature type="domain" description="Nephrocystin 3-like N-terminal" evidence="2">
    <location>
        <begin position="72"/>
        <end position="243"/>
    </location>
</feature>
<dbReference type="PANTHER" id="PTHR10039:SF16">
    <property type="entry name" value="GPI INOSITOL-DEACYLASE"/>
    <property type="match status" value="1"/>
</dbReference>
<dbReference type="AlphaFoldDB" id="A0A7C8IAF5"/>
<evidence type="ECO:0000256" key="1">
    <source>
        <dbReference type="ARBA" id="ARBA00022737"/>
    </source>
</evidence>
<dbReference type="OrthoDB" id="5418336at2759"/>
<evidence type="ECO:0000259" key="2">
    <source>
        <dbReference type="Pfam" id="PF24883"/>
    </source>
</evidence>
<proteinExistence type="predicted"/>
<evidence type="ECO:0000313" key="4">
    <source>
        <dbReference type="Proteomes" id="UP000481861"/>
    </source>
</evidence>
<keyword evidence="4" id="KW-1185">Reference proteome</keyword>
<comment type="caution">
    <text evidence="3">The sequence shown here is derived from an EMBL/GenBank/DDBJ whole genome shotgun (WGS) entry which is preliminary data.</text>
</comment>
<accession>A0A7C8IAF5</accession>
<evidence type="ECO:0000313" key="3">
    <source>
        <dbReference type="EMBL" id="KAF2874657.1"/>
    </source>
</evidence>